<evidence type="ECO:0000256" key="1">
    <source>
        <dbReference type="SAM" id="MobiDB-lite"/>
    </source>
</evidence>
<dbReference type="Proteomes" id="UP001438008">
    <property type="component" value="Unassembled WGS sequence"/>
</dbReference>
<comment type="caution">
    <text evidence="2">The sequence shown here is derived from an EMBL/GenBank/DDBJ whole genome shotgun (WGS) entry which is preliminary data.</text>
</comment>
<dbReference type="EMBL" id="JBBMFE010000004">
    <property type="protein sequence ID" value="MEQ2471990.1"/>
    <property type="molecule type" value="Genomic_DNA"/>
</dbReference>
<protein>
    <submittedName>
        <fullName evidence="2">DNA-binding protein</fullName>
    </submittedName>
</protein>
<feature type="region of interest" description="Disordered" evidence="1">
    <location>
        <begin position="44"/>
        <end position="74"/>
    </location>
</feature>
<dbReference type="GO" id="GO:0003677">
    <property type="term" value="F:DNA binding"/>
    <property type="evidence" value="ECO:0007669"/>
    <property type="project" value="UniProtKB-KW"/>
</dbReference>
<name>A0ABV1FF39_9FIRM</name>
<feature type="compositionally biased region" description="Basic and acidic residues" evidence="1">
    <location>
        <begin position="53"/>
        <end position="74"/>
    </location>
</feature>
<gene>
    <name evidence="2" type="ORF">WMO29_05725</name>
</gene>
<evidence type="ECO:0000313" key="2">
    <source>
        <dbReference type="EMBL" id="MEQ2471990.1"/>
    </source>
</evidence>
<accession>A0ABV1FF39</accession>
<keyword evidence="2" id="KW-0238">DNA-binding</keyword>
<evidence type="ECO:0000313" key="3">
    <source>
        <dbReference type="Proteomes" id="UP001438008"/>
    </source>
</evidence>
<reference evidence="2 3" key="1">
    <citation type="submission" date="2024-03" db="EMBL/GenBank/DDBJ databases">
        <title>Human intestinal bacterial collection.</title>
        <authorList>
            <person name="Pauvert C."/>
            <person name="Hitch T.C.A."/>
            <person name="Clavel T."/>
        </authorList>
    </citation>
    <scope>NUCLEOTIDE SEQUENCE [LARGE SCALE GENOMIC DNA]</scope>
    <source>
        <strain evidence="2 3">CLA-AA-H132</strain>
    </source>
</reference>
<proteinExistence type="predicted"/>
<sequence length="74" mass="8435">MRRCDMNGIKGYISIQEASYRWGVSERQVNQYCAEGRIPGASRFGRSWAIPENAEKPSDPRFQGQHRDSGRTST</sequence>
<keyword evidence="3" id="KW-1185">Reference proteome</keyword>
<organism evidence="2 3">
    <name type="scientific">Laedolimicola intestinihominis</name>
    <dbReference type="NCBI Taxonomy" id="3133166"/>
    <lineage>
        <taxon>Bacteria</taxon>
        <taxon>Bacillati</taxon>
        <taxon>Bacillota</taxon>
        <taxon>Clostridia</taxon>
        <taxon>Lachnospirales</taxon>
        <taxon>Lachnospiraceae</taxon>
        <taxon>Laedolimicola</taxon>
    </lineage>
</organism>
<dbReference type="RefSeq" id="WP_349164143.1">
    <property type="nucleotide sequence ID" value="NZ_JBBMFE010000004.1"/>
</dbReference>